<dbReference type="EMBL" id="BGPR01003992">
    <property type="protein sequence ID" value="GBM94694.1"/>
    <property type="molecule type" value="Genomic_DNA"/>
</dbReference>
<dbReference type="EC" id="5.6.2.3" evidence="1"/>
<evidence type="ECO:0000313" key="3">
    <source>
        <dbReference type="EMBL" id="GBM94694.1"/>
    </source>
</evidence>
<evidence type="ECO:0000259" key="2">
    <source>
        <dbReference type="Pfam" id="PF05970"/>
    </source>
</evidence>
<sequence length="106" mass="12048">MARMKALEALDMNLKDRRGNTKLMGGALVLLCGDIRQTLPVVPESTPADEIYARLKNSVKVNLIKLRKNALKENMRVLLGDENAQLFQIDFSKSERIDYKFNLPTK</sequence>
<name>A0A4Y2JXF3_ARAVE</name>
<dbReference type="AlphaFoldDB" id="A0A4Y2JXF3"/>
<comment type="cofactor">
    <cofactor evidence="1">
        <name>Mg(2+)</name>
        <dbReference type="ChEBI" id="CHEBI:18420"/>
    </cofactor>
</comment>
<keyword evidence="1" id="KW-0234">DNA repair</keyword>
<dbReference type="GO" id="GO:0000723">
    <property type="term" value="P:telomere maintenance"/>
    <property type="evidence" value="ECO:0007669"/>
    <property type="project" value="InterPro"/>
</dbReference>
<evidence type="ECO:0000313" key="4">
    <source>
        <dbReference type="Proteomes" id="UP000499080"/>
    </source>
</evidence>
<evidence type="ECO:0000256" key="1">
    <source>
        <dbReference type="RuleBase" id="RU363044"/>
    </source>
</evidence>
<reference evidence="3 4" key="1">
    <citation type="journal article" date="2019" name="Sci. Rep.">
        <title>Orb-weaving spider Araneus ventricosus genome elucidates the spidroin gene catalogue.</title>
        <authorList>
            <person name="Kono N."/>
            <person name="Nakamura H."/>
            <person name="Ohtoshi R."/>
            <person name="Moran D.A.P."/>
            <person name="Shinohara A."/>
            <person name="Yoshida Y."/>
            <person name="Fujiwara M."/>
            <person name="Mori M."/>
            <person name="Tomita M."/>
            <person name="Arakawa K."/>
        </authorList>
    </citation>
    <scope>NUCLEOTIDE SEQUENCE [LARGE SCALE GENOMIC DNA]</scope>
</reference>
<protein>
    <recommendedName>
        <fullName evidence="1">ATP-dependent DNA helicase</fullName>
        <ecNumber evidence="1">5.6.2.3</ecNumber>
    </recommendedName>
</protein>
<dbReference type="GO" id="GO:0016887">
    <property type="term" value="F:ATP hydrolysis activity"/>
    <property type="evidence" value="ECO:0007669"/>
    <property type="project" value="RHEA"/>
</dbReference>
<keyword evidence="1" id="KW-0233">DNA recombination</keyword>
<comment type="similarity">
    <text evidence="1">Belongs to the helicase family.</text>
</comment>
<dbReference type="GO" id="GO:0005524">
    <property type="term" value="F:ATP binding"/>
    <property type="evidence" value="ECO:0007669"/>
    <property type="project" value="UniProtKB-KW"/>
</dbReference>
<dbReference type="OrthoDB" id="272985at2759"/>
<dbReference type="Proteomes" id="UP000499080">
    <property type="component" value="Unassembled WGS sequence"/>
</dbReference>
<gene>
    <name evidence="3" type="ORF">AVEN_274914_1</name>
</gene>
<comment type="caution">
    <text evidence="3">The sequence shown here is derived from an EMBL/GenBank/DDBJ whole genome shotgun (WGS) entry which is preliminary data.</text>
</comment>
<keyword evidence="1" id="KW-0067">ATP-binding</keyword>
<accession>A0A4Y2JXF3</accession>
<keyword evidence="4" id="KW-1185">Reference proteome</keyword>
<dbReference type="GO" id="GO:0006310">
    <property type="term" value="P:DNA recombination"/>
    <property type="evidence" value="ECO:0007669"/>
    <property type="project" value="UniProtKB-KW"/>
</dbReference>
<dbReference type="InterPro" id="IPR010285">
    <property type="entry name" value="DNA_helicase_pif1-like_DEAD"/>
</dbReference>
<comment type="catalytic activity">
    <reaction evidence="1">
        <text>ATP + H2O = ADP + phosphate + H(+)</text>
        <dbReference type="Rhea" id="RHEA:13065"/>
        <dbReference type="ChEBI" id="CHEBI:15377"/>
        <dbReference type="ChEBI" id="CHEBI:15378"/>
        <dbReference type="ChEBI" id="CHEBI:30616"/>
        <dbReference type="ChEBI" id="CHEBI:43474"/>
        <dbReference type="ChEBI" id="CHEBI:456216"/>
        <dbReference type="EC" id="5.6.2.3"/>
    </reaction>
</comment>
<organism evidence="3 4">
    <name type="scientific">Araneus ventricosus</name>
    <name type="common">Orbweaver spider</name>
    <name type="synonym">Epeira ventricosa</name>
    <dbReference type="NCBI Taxonomy" id="182803"/>
    <lineage>
        <taxon>Eukaryota</taxon>
        <taxon>Metazoa</taxon>
        <taxon>Ecdysozoa</taxon>
        <taxon>Arthropoda</taxon>
        <taxon>Chelicerata</taxon>
        <taxon>Arachnida</taxon>
        <taxon>Araneae</taxon>
        <taxon>Araneomorphae</taxon>
        <taxon>Entelegynae</taxon>
        <taxon>Araneoidea</taxon>
        <taxon>Araneidae</taxon>
        <taxon>Araneus</taxon>
    </lineage>
</organism>
<keyword evidence="1" id="KW-0378">Hydrolase</keyword>
<keyword evidence="1" id="KW-0227">DNA damage</keyword>
<dbReference type="Pfam" id="PF05970">
    <property type="entry name" value="PIF1"/>
    <property type="match status" value="1"/>
</dbReference>
<proteinExistence type="inferred from homology"/>
<dbReference type="GO" id="GO:0006281">
    <property type="term" value="P:DNA repair"/>
    <property type="evidence" value="ECO:0007669"/>
    <property type="project" value="UniProtKB-KW"/>
</dbReference>
<keyword evidence="1" id="KW-0347">Helicase</keyword>
<keyword evidence="1" id="KW-0547">Nucleotide-binding</keyword>
<dbReference type="GO" id="GO:0043139">
    <property type="term" value="F:5'-3' DNA helicase activity"/>
    <property type="evidence" value="ECO:0007669"/>
    <property type="project" value="UniProtKB-EC"/>
</dbReference>
<feature type="domain" description="DNA helicase Pif1-like DEAD-box helicase" evidence="2">
    <location>
        <begin position="1"/>
        <end position="80"/>
    </location>
</feature>